<reference evidence="2 3" key="1">
    <citation type="submission" date="2020-10" db="EMBL/GenBank/DDBJ databases">
        <title>Genome analysis of Massilia species.</title>
        <authorList>
            <person name="Jung D.-H."/>
        </authorList>
    </citation>
    <scope>NUCLEOTIDE SEQUENCE [LARGE SCALE GENOMIC DNA]</scope>
    <source>
        <strain evidence="3">sipir</strain>
    </source>
</reference>
<dbReference type="Pfam" id="PF01636">
    <property type="entry name" value="APH"/>
    <property type="match status" value="1"/>
</dbReference>
<sequence>MFLTATNLLAYLTDVGLASAADVVDHDLSIVELGRRNRNFRVMRSSGASLFVKQVPVVAAETSLSLLREAGAGQLALEEAGLPTLAAVTPRLLRYDPRHHVLVQEVIPEARCIAELLLRPDGIALDLVGAVAATLGRIHHESARPGSLARVAQCLGGEPPWIVEIGTRAEALMPGMSGASRELVDAIRARPVLTGALALLGRTWRRTALMHGDVKWDNIVVAPTRDGGRQIHLVDWELCNVGDPLWDMAGMMAALLQIWLLGGALGGDSRPGAQQAGAWPIGLVHPAAVCAWQAYRSEAGPLAGGAAPAQQQLALLTGARLVLMAFELSQHIERTPPAAAMALSMAAHFFLQPAAALRDLLGLQDTASAPWPRAEQPWRVPAQPHFSVQETMT</sequence>
<dbReference type="SUPFAM" id="SSF56112">
    <property type="entry name" value="Protein kinase-like (PK-like)"/>
    <property type="match status" value="1"/>
</dbReference>
<feature type="domain" description="Aminoglycoside phosphotransferase" evidence="1">
    <location>
        <begin position="29"/>
        <end position="258"/>
    </location>
</feature>
<accession>A0ABY4A4P0</accession>
<evidence type="ECO:0000259" key="1">
    <source>
        <dbReference type="Pfam" id="PF01636"/>
    </source>
</evidence>
<dbReference type="InterPro" id="IPR011009">
    <property type="entry name" value="Kinase-like_dom_sf"/>
</dbReference>
<keyword evidence="3" id="KW-1185">Reference proteome</keyword>
<dbReference type="Proteomes" id="UP000831532">
    <property type="component" value="Chromosome"/>
</dbReference>
<dbReference type="EMBL" id="CP063361">
    <property type="protein sequence ID" value="UOD29130.1"/>
    <property type="molecule type" value="Genomic_DNA"/>
</dbReference>
<gene>
    <name evidence="2" type="ORF">INH39_27535</name>
</gene>
<evidence type="ECO:0000313" key="3">
    <source>
        <dbReference type="Proteomes" id="UP000831532"/>
    </source>
</evidence>
<evidence type="ECO:0000313" key="2">
    <source>
        <dbReference type="EMBL" id="UOD29130.1"/>
    </source>
</evidence>
<name>A0ABY4A4P0_9BURK</name>
<organism evidence="2 3">
    <name type="scientific">Massilia violaceinigra</name>
    <dbReference type="NCBI Taxonomy" id="2045208"/>
    <lineage>
        <taxon>Bacteria</taxon>
        <taxon>Pseudomonadati</taxon>
        <taxon>Pseudomonadota</taxon>
        <taxon>Betaproteobacteria</taxon>
        <taxon>Burkholderiales</taxon>
        <taxon>Oxalobacteraceae</taxon>
        <taxon>Telluria group</taxon>
        <taxon>Massilia</taxon>
    </lineage>
</organism>
<protein>
    <submittedName>
        <fullName evidence="2">Aminoglycoside phosphotransferase family protein</fullName>
    </submittedName>
</protein>
<dbReference type="InterPro" id="IPR002575">
    <property type="entry name" value="Aminoglycoside_PTrfase"/>
</dbReference>
<dbReference type="RefSeq" id="WP_243490321.1">
    <property type="nucleotide sequence ID" value="NZ_CP063361.1"/>
</dbReference>
<dbReference type="Gene3D" id="3.90.1200.10">
    <property type="match status" value="1"/>
</dbReference>
<proteinExistence type="predicted"/>